<evidence type="ECO:0000313" key="2">
    <source>
        <dbReference type="EMBL" id="TKV77962.1"/>
    </source>
</evidence>
<evidence type="ECO:0000313" key="3">
    <source>
        <dbReference type="Proteomes" id="UP000305095"/>
    </source>
</evidence>
<feature type="region of interest" description="Disordered" evidence="1">
    <location>
        <begin position="83"/>
        <end position="106"/>
    </location>
</feature>
<dbReference type="SUPFAM" id="SSF53927">
    <property type="entry name" value="Cytidine deaminase-like"/>
    <property type="match status" value="1"/>
</dbReference>
<name>A0A4U6RWJ0_BRAEL</name>
<dbReference type="InterPro" id="IPR016193">
    <property type="entry name" value="Cytidine_deaminase-like"/>
</dbReference>
<dbReference type="Proteomes" id="UP000305095">
    <property type="component" value="Unassembled WGS sequence"/>
</dbReference>
<comment type="caution">
    <text evidence="2">The sequence shown here is derived from an EMBL/GenBank/DDBJ whole genome shotgun (WGS) entry which is preliminary data.</text>
</comment>
<sequence>MARRRRHFLAVHGLTTARDINRATRATHAAGLYRPGSGLLLLREDVGRQNALDEFAQAMAAEEGVVGSLGALVLTSRVSSQPPRTCRSDSAIRRPSAARVMSIRRS</sequence>
<protein>
    <submittedName>
        <fullName evidence="2">Uncharacterized protein</fullName>
    </submittedName>
</protein>
<dbReference type="AlphaFoldDB" id="A0A4U6RWJ0"/>
<gene>
    <name evidence="2" type="ORF">FDV58_28760</name>
</gene>
<dbReference type="Pfam" id="PF02634">
    <property type="entry name" value="FdhD-NarQ"/>
    <property type="match status" value="1"/>
</dbReference>
<accession>A0A4U6RWJ0</accession>
<proteinExistence type="predicted"/>
<reference evidence="2 3" key="1">
    <citation type="submission" date="2019-05" db="EMBL/GenBank/DDBJ databases">
        <title>Draft Genome of Bradyrhizobium elkanii strain SEMIA 938, Used in Commercial Inoculants for Lupinus spp. in Brazil.</title>
        <authorList>
            <person name="Hungria M."/>
            <person name="Delamuta J.R.M."/>
            <person name="Ribeiro R.A."/>
            <person name="Nogueira M.A."/>
        </authorList>
    </citation>
    <scope>NUCLEOTIDE SEQUENCE [LARGE SCALE GENOMIC DNA]</scope>
    <source>
        <strain evidence="2 3">Semia 938</strain>
    </source>
</reference>
<dbReference type="InterPro" id="IPR003786">
    <property type="entry name" value="FdhD"/>
</dbReference>
<dbReference type="GO" id="GO:0016783">
    <property type="term" value="F:sulfurtransferase activity"/>
    <property type="evidence" value="ECO:0007669"/>
    <property type="project" value="InterPro"/>
</dbReference>
<organism evidence="2 3">
    <name type="scientific">Bradyrhizobium elkanii</name>
    <dbReference type="NCBI Taxonomy" id="29448"/>
    <lineage>
        <taxon>Bacteria</taxon>
        <taxon>Pseudomonadati</taxon>
        <taxon>Pseudomonadota</taxon>
        <taxon>Alphaproteobacteria</taxon>
        <taxon>Hyphomicrobiales</taxon>
        <taxon>Nitrobacteraceae</taxon>
        <taxon>Bradyrhizobium</taxon>
    </lineage>
</organism>
<dbReference type="Gene3D" id="3.40.140.10">
    <property type="entry name" value="Cytidine Deaminase, domain 2"/>
    <property type="match status" value="1"/>
</dbReference>
<evidence type="ECO:0000256" key="1">
    <source>
        <dbReference type="SAM" id="MobiDB-lite"/>
    </source>
</evidence>
<dbReference type="EMBL" id="SZZP01000020">
    <property type="protein sequence ID" value="TKV77962.1"/>
    <property type="molecule type" value="Genomic_DNA"/>
</dbReference>